<sequence length="179" mass="19760">MPATAQTAIENAPDPWVHPATQTAFPEQVGKFQRTGLIDYSGDQNDASATYRLEKGDDRLTVTLYLYPRDPAVDCQTEFAGVKDTIESRTETPPTQEGMRPSPSGDQANAAYFAAYTIRANATNQHRGPEAHTEAYLYCPSGIDWQVKYRATWVVGKTDFSADIARLMRAINWPAARAG</sequence>
<comment type="caution">
    <text evidence="1">The sequence shown here is derived from an EMBL/GenBank/DDBJ whole genome shotgun (WGS) entry which is preliminary data.</text>
</comment>
<keyword evidence="2" id="KW-1185">Reference proteome</keyword>
<accession>A0A6I4TT93</accession>
<dbReference type="EMBL" id="WTYJ01000001">
    <property type="protein sequence ID" value="MXO98097.1"/>
    <property type="molecule type" value="Genomic_DNA"/>
</dbReference>
<evidence type="ECO:0000313" key="1">
    <source>
        <dbReference type="EMBL" id="MXO98097.1"/>
    </source>
</evidence>
<dbReference type="AlphaFoldDB" id="A0A6I4TT93"/>
<organism evidence="1 2">
    <name type="scientific">Croceibacterium xixiisoli</name>
    <dbReference type="NCBI Taxonomy" id="1476466"/>
    <lineage>
        <taxon>Bacteria</taxon>
        <taxon>Pseudomonadati</taxon>
        <taxon>Pseudomonadota</taxon>
        <taxon>Alphaproteobacteria</taxon>
        <taxon>Sphingomonadales</taxon>
        <taxon>Erythrobacteraceae</taxon>
        <taxon>Croceibacterium</taxon>
    </lineage>
</organism>
<dbReference type="OrthoDB" id="7391781at2"/>
<evidence type="ECO:0000313" key="2">
    <source>
        <dbReference type="Proteomes" id="UP000469430"/>
    </source>
</evidence>
<proteinExistence type="predicted"/>
<protein>
    <submittedName>
        <fullName evidence="1">Uncharacterized protein</fullName>
    </submittedName>
</protein>
<reference evidence="1 2" key="1">
    <citation type="submission" date="2019-12" db="EMBL/GenBank/DDBJ databases">
        <title>Genomic-based taxomic classification of the family Erythrobacteraceae.</title>
        <authorList>
            <person name="Xu L."/>
        </authorList>
    </citation>
    <scope>NUCLEOTIDE SEQUENCE [LARGE SCALE GENOMIC DNA]</scope>
    <source>
        <strain evidence="1 2">S36</strain>
    </source>
</reference>
<name>A0A6I4TT93_9SPHN</name>
<gene>
    <name evidence="1" type="ORF">GRI97_03735</name>
</gene>
<dbReference type="Proteomes" id="UP000469430">
    <property type="component" value="Unassembled WGS sequence"/>
</dbReference>
<dbReference type="RefSeq" id="WP_161389766.1">
    <property type="nucleotide sequence ID" value="NZ_JBHSCP010000001.1"/>
</dbReference>